<evidence type="ECO:0000313" key="2">
    <source>
        <dbReference type="EMBL" id="RAQ97341.1"/>
    </source>
</evidence>
<dbReference type="EMBL" id="MCIF01000002">
    <property type="protein sequence ID" value="RAQ97341.1"/>
    <property type="molecule type" value="Genomic_DNA"/>
</dbReference>
<accession>A0A328VK99</accession>
<dbReference type="InterPro" id="IPR032693">
    <property type="entry name" value="YtkA-like_dom"/>
</dbReference>
<protein>
    <recommendedName>
        <fullName evidence="1">YtkA-like domain-containing protein</fullName>
    </recommendedName>
</protein>
<sequence length="143" mass="15491">MRRNLLVILLGLLFLALLTWLGGLVANLPPASSESGQQQVRAGPYEVTLQLSPDPPLSTQPATIVLRIAEVASGTLINDAHVQVESTMPEMDMDLPTVSALPSSDGLYRARVQFVMAGLWQLHVTIQRSAHPDTSLLFQVTAH</sequence>
<proteinExistence type="predicted"/>
<dbReference type="AlphaFoldDB" id="A0A328VK99"/>
<gene>
    <name evidence="2" type="ORF">A4R35_17510</name>
</gene>
<dbReference type="Pfam" id="PF13115">
    <property type="entry name" value="YtkA"/>
    <property type="match status" value="1"/>
</dbReference>
<keyword evidence="3" id="KW-1185">Reference proteome</keyword>
<dbReference type="Proteomes" id="UP000248706">
    <property type="component" value="Unassembled WGS sequence"/>
</dbReference>
<comment type="caution">
    <text evidence="2">The sequence shown here is derived from an EMBL/GenBank/DDBJ whole genome shotgun (WGS) entry which is preliminary data.</text>
</comment>
<dbReference type="RefSeq" id="WP_112431633.1">
    <property type="nucleotide sequence ID" value="NZ_MCIF01000002.1"/>
</dbReference>
<organism evidence="2 3">
    <name type="scientific">Thermogemmatispora tikiterensis</name>
    <dbReference type="NCBI Taxonomy" id="1825093"/>
    <lineage>
        <taxon>Bacteria</taxon>
        <taxon>Bacillati</taxon>
        <taxon>Chloroflexota</taxon>
        <taxon>Ktedonobacteria</taxon>
        <taxon>Thermogemmatisporales</taxon>
        <taxon>Thermogemmatisporaceae</taxon>
        <taxon>Thermogemmatispora</taxon>
    </lineage>
</organism>
<feature type="domain" description="YtkA-like" evidence="1">
    <location>
        <begin position="43"/>
        <end position="124"/>
    </location>
</feature>
<evidence type="ECO:0000259" key="1">
    <source>
        <dbReference type="Pfam" id="PF13115"/>
    </source>
</evidence>
<name>A0A328VK99_9CHLR</name>
<reference evidence="2 3" key="1">
    <citation type="submission" date="2016-08" db="EMBL/GenBank/DDBJ databases">
        <title>Analysis of Carbohydrate Active Enzymes in Thermogemmatispora T81 Reveals Carbohydrate Degradation Ability.</title>
        <authorList>
            <person name="Tomazini A."/>
            <person name="Lal S."/>
            <person name="Stott M."/>
            <person name="Henrissat B."/>
            <person name="Polikarpov I."/>
            <person name="Sparling R."/>
            <person name="Levin D.B."/>
        </authorList>
    </citation>
    <scope>NUCLEOTIDE SEQUENCE [LARGE SCALE GENOMIC DNA]</scope>
    <source>
        <strain evidence="2 3">T81</strain>
    </source>
</reference>
<evidence type="ECO:0000313" key="3">
    <source>
        <dbReference type="Proteomes" id="UP000248706"/>
    </source>
</evidence>
<dbReference type="OrthoDB" id="161973at2"/>